<evidence type="ECO:0000256" key="1">
    <source>
        <dbReference type="ARBA" id="ARBA00005446"/>
    </source>
</evidence>
<dbReference type="AlphaFoldDB" id="A0A9D4D7Y5"/>
<dbReference type="PROSITE" id="PS51194">
    <property type="entry name" value="HELICASE_CTER"/>
    <property type="match status" value="1"/>
</dbReference>
<dbReference type="SUPFAM" id="SSF52540">
    <property type="entry name" value="P-loop containing nucleoside triphosphate hydrolases"/>
    <property type="match status" value="1"/>
</dbReference>
<evidence type="ECO:0000256" key="5">
    <source>
        <dbReference type="ARBA" id="ARBA00034617"/>
    </source>
</evidence>
<evidence type="ECO:0000256" key="4">
    <source>
        <dbReference type="ARBA" id="ARBA00023242"/>
    </source>
</evidence>
<organism evidence="9 10">
    <name type="scientific">Dreissena polymorpha</name>
    <name type="common">Zebra mussel</name>
    <name type="synonym">Mytilus polymorpha</name>
    <dbReference type="NCBI Taxonomy" id="45954"/>
    <lineage>
        <taxon>Eukaryota</taxon>
        <taxon>Metazoa</taxon>
        <taxon>Spiralia</taxon>
        <taxon>Lophotrochozoa</taxon>
        <taxon>Mollusca</taxon>
        <taxon>Bivalvia</taxon>
        <taxon>Autobranchia</taxon>
        <taxon>Heteroconchia</taxon>
        <taxon>Euheterodonta</taxon>
        <taxon>Imparidentia</taxon>
        <taxon>Neoheterodontei</taxon>
        <taxon>Myida</taxon>
        <taxon>Dreissenoidea</taxon>
        <taxon>Dreissenidae</taxon>
        <taxon>Dreissena</taxon>
    </lineage>
</organism>
<protein>
    <recommendedName>
        <fullName evidence="6">DNA 3'-5' helicase</fullName>
        <ecNumber evidence="6">5.6.2.4</ecNumber>
    </recommendedName>
    <alternativeName>
        <fullName evidence="7">DNA 3'-5' helicase BLM</fullName>
    </alternativeName>
</protein>
<feature type="domain" description="Helicase C-terminal" evidence="8">
    <location>
        <begin position="32"/>
        <end position="204"/>
    </location>
</feature>
<sequence length="251" mass="28202">MQKCFEIVDSPDRPNIKLFCHRYTGSLPLSLVFKYLVTSIKDKKEKSERYLIFCTSIKNCTDVYTMLRMELDKDINYVHMYHSQTAENVKEVIKKDMGHDDGLIRLLVATSAAGMGVNFKGVNQVINYGVPKNMDTFVQQLGRAGRDGTQAMALLLYCGRQCKGIDSDMKNYISDDSKCRRNLLLSAYNTDVNKGLLKHLCCDICEQQCDCGSPDCKLYAHPVVQALTEDISDVETSSSSSESSNSFSDFS</sequence>
<dbReference type="Gene3D" id="3.40.50.300">
    <property type="entry name" value="P-loop containing nucleotide triphosphate hydrolases"/>
    <property type="match status" value="1"/>
</dbReference>
<dbReference type="InterPro" id="IPR027417">
    <property type="entry name" value="P-loop_NTPase"/>
</dbReference>
<dbReference type="EMBL" id="JAIWYP010000011">
    <property type="protein sequence ID" value="KAH3739797.1"/>
    <property type="molecule type" value="Genomic_DNA"/>
</dbReference>
<evidence type="ECO:0000256" key="2">
    <source>
        <dbReference type="ARBA" id="ARBA00023125"/>
    </source>
</evidence>
<evidence type="ECO:0000313" key="9">
    <source>
        <dbReference type="EMBL" id="KAH3739797.1"/>
    </source>
</evidence>
<dbReference type="SMART" id="SM00490">
    <property type="entry name" value="HELICc"/>
    <property type="match status" value="1"/>
</dbReference>
<evidence type="ECO:0000259" key="8">
    <source>
        <dbReference type="PROSITE" id="PS51194"/>
    </source>
</evidence>
<gene>
    <name evidence="9" type="ORF">DPMN_046487</name>
</gene>
<accession>A0A9D4D7Y5</accession>
<dbReference type="GO" id="GO:0005634">
    <property type="term" value="C:nucleus"/>
    <property type="evidence" value="ECO:0007669"/>
    <property type="project" value="TreeGrafter"/>
</dbReference>
<dbReference type="GO" id="GO:0009378">
    <property type="term" value="F:four-way junction helicase activity"/>
    <property type="evidence" value="ECO:0007669"/>
    <property type="project" value="TreeGrafter"/>
</dbReference>
<keyword evidence="2" id="KW-0238">DNA-binding</keyword>
<dbReference type="PANTHER" id="PTHR13710:SF153">
    <property type="entry name" value="RECQ-LIKE DNA HELICASE BLM"/>
    <property type="match status" value="1"/>
</dbReference>
<keyword evidence="10" id="KW-1185">Reference proteome</keyword>
<evidence type="ECO:0000256" key="3">
    <source>
        <dbReference type="ARBA" id="ARBA00023235"/>
    </source>
</evidence>
<proteinExistence type="inferred from homology"/>
<comment type="caution">
    <text evidence="9">The sequence shown here is derived from an EMBL/GenBank/DDBJ whole genome shotgun (WGS) entry which is preliminary data.</text>
</comment>
<comment type="catalytic activity">
    <reaction evidence="5">
        <text>Couples ATP hydrolysis with the unwinding of duplex DNA by translocating in the 3'-5' direction.</text>
        <dbReference type="EC" id="5.6.2.4"/>
    </reaction>
</comment>
<reference evidence="9" key="1">
    <citation type="journal article" date="2019" name="bioRxiv">
        <title>The Genome of the Zebra Mussel, Dreissena polymorpha: A Resource for Invasive Species Research.</title>
        <authorList>
            <person name="McCartney M.A."/>
            <person name="Auch B."/>
            <person name="Kono T."/>
            <person name="Mallez S."/>
            <person name="Zhang Y."/>
            <person name="Obille A."/>
            <person name="Becker A."/>
            <person name="Abrahante J.E."/>
            <person name="Garbe J."/>
            <person name="Badalamenti J.P."/>
            <person name="Herman A."/>
            <person name="Mangelson H."/>
            <person name="Liachko I."/>
            <person name="Sullivan S."/>
            <person name="Sone E.D."/>
            <person name="Koren S."/>
            <person name="Silverstein K.A.T."/>
            <person name="Beckman K.B."/>
            <person name="Gohl D.M."/>
        </authorList>
    </citation>
    <scope>NUCLEOTIDE SEQUENCE</scope>
    <source>
        <strain evidence="9">Duluth1</strain>
        <tissue evidence="9">Whole animal</tissue>
    </source>
</reference>
<dbReference type="GO" id="GO:0005737">
    <property type="term" value="C:cytoplasm"/>
    <property type="evidence" value="ECO:0007669"/>
    <property type="project" value="TreeGrafter"/>
</dbReference>
<dbReference type="InterPro" id="IPR001650">
    <property type="entry name" value="Helicase_C-like"/>
</dbReference>
<dbReference type="GO" id="GO:0005694">
    <property type="term" value="C:chromosome"/>
    <property type="evidence" value="ECO:0007669"/>
    <property type="project" value="TreeGrafter"/>
</dbReference>
<evidence type="ECO:0000256" key="7">
    <source>
        <dbReference type="ARBA" id="ARBA00044542"/>
    </source>
</evidence>
<reference evidence="9" key="2">
    <citation type="submission" date="2020-11" db="EMBL/GenBank/DDBJ databases">
        <authorList>
            <person name="McCartney M.A."/>
            <person name="Auch B."/>
            <person name="Kono T."/>
            <person name="Mallez S."/>
            <person name="Becker A."/>
            <person name="Gohl D.M."/>
            <person name="Silverstein K.A.T."/>
            <person name="Koren S."/>
            <person name="Bechman K.B."/>
            <person name="Herman A."/>
            <person name="Abrahante J.E."/>
            <person name="Garbe J."/>
        </authorList>
    </citation>
    <scope>NUCLEOTIDE SEQUENCE</scope>
    <source>
        <strain evidence="9">Duluth1</strain>
        <tissue evidence="9">Whole animal</tissue>
    </source>
</reference>
<dbReference type="PANTHER" id="PTHR13710">
    <property type="entry name" value="DNA HELICASE RECQ FAMILY MEMBER"/>
    <property type="match status" value="1"/>
</dbReference>
<keyword evidence="3" id="KW-0413">Isomerase</keyword>
<dbReference type="Pfam" id="PF00271">
    <property type="entry name" value="Helicase_C"/>
    <property type="match status" value="1"/>
</dbReference>
<dbReference type="EC" id="5.6.2.4" evidence="6"/>
<comment type="similarity">
    <text evidence="1">Belongs to the helicase family. RecQ subfamily.</text>
</comment>
<dbReference type="GO" id="GO:0043138">
    <property type="term" value="F:3'-5' DNA helicase activity"/>
    <property type="evidence" value="ECO:0007669"/>
    <property type="project" value="UniProtKB-EC"/>
</dbReference>
<name>A0A9D4D7Y5_DREPO</name>
<keyword evidence="4" id="KW-0539">Nucleus</keyword>
<dbReference type="GO" id="GO:0003677">
    <property type="term" value="F:DNA binding"/>
    <property type="evidence" value="ECO:0007669"/>
    <property type="project" value="UniProtKB-KW"/>
</dbReference>
<evidence type="ECO:0000256" key="6">
    <source>
        <dbReference type="ARBA" id="ARBA00034808"/>
    </source>
</evidence>
<evidence type="ECO:0000313" key="10">
    <source>
        <dbReference type="Proteomes" id="UP000828390"/>
    </source>
</evidence>
<dbReference type="Proteomes" id="UP000828390">
    <property type="component" value="Unassembled WGS sequence"/>
</dbReference>
<dbReference type="GO" id="GO:0000724">
    <property type="term" value="P:double-strand break repair via homologous recombination"/>
    <property type="evidence" value="ECO:0007669"/>
    <property type="project" value="TreeGrafter"/>
</dbReference>